<name>A0A4R6QMP8_9BURK</name>
<evidence type="ECO:0000256" key="3">
    <source>
        <dbReference type="ARBA" id="ARBA00020392"/>
    </source>
</evidence>
<accession>A0A4R6QMP8</accession>
<evidence type="ECO:0000256" key="12">
    <source>
        <dbReference type="SAM" id="MobiDB-lite"/>
    </source>
</evidence>
<evidence type="ECO:0000313" key="13">
    <source>
        <dbReference type="EMBL" id="TDP71613.1"/>
    </source>
</evidence>
<evidence type="ECO:0000256" key="5">
    <source>
        <dbReference type="ARBA" id="ARBA00022475"/>
    </source>
</evidence>
<keyword evidence="4" id="KW-0813">Transport</keyword>
<evidence type="ECO:0000256" key="2">
    <source>
        <dbReference type="ARBA" id="ARBA00010004"/>
    </source>
</evidence>
<gene>
    <name evidence="13" type="ORF">DES47_103595</name>
</gene>
<dbReference type="Proteomes" id="UP000295361">
    <property type="component" value="Unassembled WGS sequence"/>
</dbReference>
<keyword evidence="13" id="KW-0969">Cilium</keyword>
<dbReference type="GO" id="GO:0005886">
    <property type="term" value="C:plasma membrane"/>
    <property type="evidence" value="ECO:0007669"/>
    <property type="project" value="UniProtKB-SubCell"/>
</dbReference>
<dbReference type="PANTHER" id="PTHR38786">
    <property type="entry name" value="FLAGELLAR FLIJ PROTEIN"/>
    <property type="match status" value="1"/>
</dbReference>
<evidence type="ECO:0000256" key="8">
    <source>
        <dbReference type="ARBA" id="ARBA00022927"/>
    </source>
</evidence>
<feature type="region of interest" description="Disordered" evidence="12">
    <location>
        <begin position="127"/>
        <end position="159"/>
    </location>
</feature>
<keyword evidence="11" id="KW-0175">Coiled coil</keyword>
<keyword evidence="13" id="KW-0282">Flagellum</keyword>
<evidence type="ECO:0000256" key="1">
    <source>
        <dbReference type="ARBA" id="ARBA00004413"/>
    </source>
</evidence>
<organism evidence="13 14">
    <name type="scientific">Roseateles toxinivorans</name>
    <dbReference type="NCBI Taxonomy" id="270368"/>
    <lineage>
        <taxon>Bacteria</taxon>
        <taxon>Pseudomonadati</taxon>
        <taxon>Pseudomonadota</taxon>
        <taxon>Betaproteobacteria</taxon>
        <taxon>Burkholderiales</taxon>
        <taxon>Sphaerotilaceae</taxon>
        <taxon>Roseateles</taxon>
    </lineage>
</organism>
<dbReference type="GO" id="GO:0071973">
    <property type="term" value="P:bacterial-type flagellum-dependent cell motility"/>
    <property type="evidence" value="ECO:0007669"/>
    <property type="project" value="InterPro"/>
</dbReference>
<evidence type="ECO:0000313" key="14">
    <source>
        <dbReference type="Proteomes" id="UP000295361"/>
    </source>
</evidence>
<evidence type="ECO:0000256" key="9">
    <source>
        <dbReference type="ARBA" id="ARBA00023136"/>
    </source>
</evidence>
<reference evidence="13 14" key="1">
    <citation type="submission" date="2019-03" db="EMBL/GenBank/DDBJ databases">
        <title>Genomic Encyclopedia of Type Strains, Phase IV (KMG-IV): sequencing the most valuable type-strain genomes for metagenomic binning, comparative biology and taxonomic classification.</title>
        <authorList>
            <person name="Goeker M."/>
        </authorList>
    </citation>
    <scope>NUCLEOTIDE SEQUENCE [LARGE SCALE GENOMIC DNA]</scope>
    <source>
        <strain evidence="13 14">DSM 16998</strain>
    </source>
</reference>
<evidence type="ECO:0000256" key="10">
    <source>
        <dbReference type="ARBA" id="ARBA00023225"/>
    </source>
</evidence>
<dbReference type="GO" id="GO:0006935">
    <property type="term" value="P:chemotaxis"/>
    <property type="evidence" value="ECO:0007669"/>
    <property type="project" value="UniProtKB-KW"/>
</dbReference>
<dbReference type="AlphaFoldDB" id="A0A4R6QMP8"/>
<dbReference type="EMBL" id="SNXS01000003">
    <property type="protein sequence ID" value="TDP71613.1"/>
    <property type="molecule type" value="Genomic_DNA"/>
</dbReference>
<comment type="subcellular location">
    <subcellularLocation>
        <location evidence="1">Cell membrane</location>
        <topology evidence="1">Peripheral membrane protein</topology>
        <orientation evidence="1">Cytoplasmic side</orientation>
    </subcellularLocation>
</comment>
<sequence length="159" mass="18455">MDTNNLQTLSVLLEHAETERDEALRDLQDASNRADQARAQADQLEQYRRDYQLRWNSQFSRQGTMDIVMCYQSFGSRLDQAISHQSTVVQHADSRVTIARELLTQRELRVLSVRKLIERRRQEMLGRLARQDQKSTDEQASRAGWGAGHPLSRLMAHPH</sequence>
<dbReference type="OrthoDB" id="8687958at2"/>
<dbReference type="PANTHER" id="PTHR38786:SF1">
    <property type="entry name" value="FLAGELLAR FLIJ PROTEIN"/>
    <property type="match status" value="1"/>
</dbReference>
<dbReference type="Gene3D" id="1.10.287.1700">
    <property type="match status" value="1"/>
</dbReference>
<feature type="compositionally biased region" description="Basic and acidic residues" evidence="12">
    <location>
        <begin position="127"/>
        <end position="140"/>
    </location>
</feature>
<keyword evidence="6" id="KW-0145">Chemotaxis</keyword>
<dbReference type="Pfam" id="PF02050">
    <property type="entry name" value="FliJ"/>
    <property type="match status" value="1"/>
</dbReference>
<dbReference type="GO" id="GO:0044781">
    <property type="term" value="P:bacterial-type flagellum organization"/>
    <property type="evidence" value="ECO:0007669"/>
    <property type="project" value="UniProtKB-KW"/>
</dbReference>
<comment type="caution">
    <text evidence="13">The sequence shown here is derived from an EMBL/GenBank/DDBJ whole genome shotgun (WGS) entry which is preliminary data.</text>
</comment>
<keyword evidence="7" id="KW-1005">Bacterial flagellum biogenesis</keyword>
<dbReference type="GO" id="GO:0009288">
    <property type="term" value="C:bacterial-type flagellum"/>
    <property type="evidence" value="ECO:0007669"/>
    <property type="project" value="InterPro"/>
</dbReference>
<evidence type="ECO:0000256" key="11">
    <source>
        <dbReference type="SAM" id="Coils"/>
    </source>
</evidence>
<evidence type="ECO:0000256" key="6">
    <source>
        <dbReference type="ARBA" id="ARBA00022500"/>
    </source>
</evidence>
<keyword evidence="9" id="KW-0472">Membrane</keyword>
<dbReference type="InParanoid" id="A0A4R6QMP8"/>
<keyword evidence="5" id="KW-1003">Cell membrane</keyword>
<keyword evidence="13" id="KW-0966">Cell projection</keyword>
<keyword evidence="14" id="KW-1185">Reference proteome</keyword>
<feature type="coiled-coil region" evidence="11">
    <location>
        <begin position="6"/>
        <end position="54"/>
    </location>
</feature>
<keyword evidence="8" id="KW-0653">Protein transport</keyword>
<dbReference type="InterPro" id="IPR012823">
    <property type="entry name" value="Flagell_FliJ"/>
</dbReference>
<protein>
    <recommendedName>
        <fullName evidence="3">Flagellar FliJ protein</fullName>
    </recommendedName>
</protein>
<evidence type="ECO:0000256" key="4">
    <source>
        <dbReference type="ARBA" id="ARBA00022448"/>
    </source>
</evidence>
<dbReference type="NCBIfam" id="TIGR02473">
    <property type="entry name" value="flagell_FliJ"/>
    <property type="match status" value="1"/>
</dbReference>
<dbReference type="InterPro" id="IPR052570">
    <property type="entry name" value="FliJ"/>
</dbReference>
<dbReference type="InterPro" id="IPR053716">
    <property type="entry name" value="Flag_assembly_chemotaxis_eff"/>
</dbReference>
<keyword evidence="10" id="KW-1006">Bacterial flagellum protein export</keyword>
<comment type="similarity">
    <text evidence="2">Belongs to the FliJ family.</text>
</comment>
<proteinExistence type="inferred from homology"/>
<dbReference type="RefSeq" id="WP_133701376.1">
    <property type="nucleotide sequence ID" value="NZ_SNXS01000003.1"/>
</dbReference>
<evidence type="ECO:0000256" key="7">
    <source>
        <dbReference type="ARBA" id="ARBA00022795"/>
    </source>
</evidence>
<dbReference type="FunCoup" id="A0A4R6QMP8">
    <property type="interactions" value="54"/>
</dbReference>
<dbReference type="GO" id="GO:0015031">
    <property type="term" value="P:protein transport"/>
    <property type="evidence" value="ECO:0007669"/>
    <property type="project" value="UniProtKB-KW"/>
</dbReference>